<name>X1C0E6_9ZZZZ</name>
<evidence type="ECO:0000313" key="1">
    <source>
        <dbReference type="EMBL" id="GAG77856.1"/>
    </source>
</evidence>
<reference evidence="1" key="1">
    <citation type="journal article" date="2014" name="Front. Microbiol.">
        <title>High frequency of phylogenetically diverse reductive dehalogenase-homologous genes in deep subseafloor sedimentary metagenomes.</title>
        <authorList>
            <person name="Kawai M."/>
            <person name="Futagami T."/>
            <person name="Toyoda A."/>
            <person name="Takaki Y."/>
            <person name="Nishi S."/>
            <person name="Hori S."/>
            <person name="Arai W."/>
            <person name="Tsubouchi T."/>
            <person name="Morono Y."/>
            <person name="Uchiyama I."/>
            <person name="Ito T."/>
            <person name="Fujiyama A."/>
            <person name="Inagaki F."/>
            <person name="Takami H."/>
        </authorList>
    </citation>
    <scope>NUCLEOTIDE SEQUENCE</scope>
    <source>
        <strain evidence="1">Expedition CK06-06</strain>
    </source>
</reference>
<comment type="caution">
    <text evidence="1">The sequence shown here is derived from an EMBL/GenBank/DDBJ whole genome shotgun (WGS) entry which is preliminary data.</text>
</comment>
<feature type="non-terminal residue" evidence="1">
    <location>
        <position position="91"/>
    </location>
</feature>
<organism evidence="1">
    <name type="scientific">marine sediment metagenome</name>
    <dbReference type="NCBI Taxonomy" id="412755"/>
    <lineage>
        <taxon>unclassified sequences</taxon>
        <taxon>metagenomes</taxon>
        <taxon>ecological metagenomes</taxon>
    </lineage>
</organism>
<proteinExistence type="predicted"/>
<sequence length="91" mass="10596">VQTPDGEGGFTQREVTVKEDFLVRLYTKRDWAQSRGPWDPTLLDSKDVDIHKALCQCDSSIVAGLFIWRNEQPYKFRITRAKTVTTQKRDH</sequence>
<feature type="non-terminal residue" evidence="1">
    <location>
        <position position="1"/>
    </location>
</feature>
<accession>X1C0E6</accession>
<protein>
    <submittedName>
        <fullName evidence="1">Uncharacterized protein</fullName>
    </submittedName>
</protein>
<gene>
    <name evidence="1" type="ORF">S01H4_29259</name>
</gene>
<dbReference type="EMBL" id="BART01014857">
    <property type="protein sequence ID" value="GAG77856.1"/>
    <property type="molecule type" value="Genomic_DNA"/>
</dbReference>
<dbReference type="AlphaFoldDB" id="X1C0E6"/>